<organism evidence="2">
    <name type="scientific">marine metagenome</name>
    <dbReference type="NCBI Taxonomy" id="408172"/>
    <lineage>
        <taxon>unclassified sequences</taxon>
        <taxon>metagenomes</taxon>
        <taxon>ecological metagenomes</taxon>
    </lineage>
</organism>
<feature type="domain" description="Thiamin/hydroxymethyl pyrimidine-binding YkoF putative" evidence="1">
    <location>
        <begin position="4"/>
        <end position="62"/>
    </location>
</feature>
<protein>
    <recommendedName>
        <fullName evidence="1">Thiamin/hydroxymethyl pyrimidine-binding YkoF putative domain-containing protein</fullName>
    </recommendedName>
</protein>
<dbReference type="InterPro" id="IPR029756">
    <property type="entry name" value="MTH1187/YkoF-like"/>
</dbReference>
<dbReference type="InterPro" id="IPR011522">
    <property type="entry name" value="Thiamin/HMP-bd_put_YkoF"/>
</dbReference>
<reference evidence="2" key="1">
    <citation type="submission" date="2018-05" db="EMBL/GenBank/DDBJ databases">
        <authorList>
            <person name="Lanie J.A."/>
            <person name="Ng W.-L."/>
            <person name="Kazmierczak K.M."/>
            <person name="Andrzejewski T.M."/>
            <person name="Davidsen T.M."/>
            <person name="Wayne K.J."/>
            <person name="Tettelin H."/>
            <person name="Glass J.I."/>
            <person name="Rusch D."/>
            <person name="Podicherti R."/>
            <person name="Tsui H.-C.T."/>
            <person name="Winkler M.E."/>
        </authorList>
    </citation>
    <scope>NUCLEOTIDE SEQUENCE</scope>
</reference>
<dbReference type="SUPFAM" id="SSF89957">
    <property type="entry name" value="MTH1187/YkoF-like"/>
    <property type="match status" value="1"/>
</dbReference>
<sequence>MDVSVEISLYPLNNEYIPPIQDFIDRVNDAEGLTVKTNVMSTQVFGNYEKVMSCLTAQMKETFEKHGKNVFVMKVLPGDLDQDH</sequence>
<dbReference type="Pfam" id="PF07615">
    <property type="entry name" value="Ykof"/>
    <property type="match status" value="1"/>
</dbReference>
<dbReference type="EMBL" id="UINC01000988">
    <property type="protein sequence ID" value="SUZ66573.1"/>
    <property type="molecule type" value="Genomic_DNA"/>
</dbReference>
<proteinExistence type="predicted"/>
<gene>
    <name evidence="2" type="ORF">METZ01_LOCUS19427</name>
</gene>
<dbReference type="AlphaFoldDB" id="A0A381PM88"/>
<dbReference type="Gene3D" id="3.30.70.930">
    <property type="match status" value="1"/>
</dbReference>
<name>A0A381PM88_9ZZZZ</name>
<evidence type="ECO:0000313" key="2">
    <source>
        <dbReference type="EMBL" id="SUZ66573.1"/>
    </source>
</evidence>
<accession>A0A381PM88</accession>
<evidence type="ECO:0000259" key="1">
    <source>
        <dbReference type="Pfam" id="PF07615"/>
    </source>
</evidence>